<evidence type="ECO:0000313" key="4">
    <source>
        <dbReference type="Proteomes" id="UP001412067"/>
    </source>
</evidence>
<dbReference type="InterPro" id="IPR004888">
    <property type="entry name" value="Glycoside_hydrolase_63"/>
</dbReference>
<protein>
    <recommendedName>
        <fullName evidence="1">Mannosyl-oligosaccharide glucosidase</fullName>
        <ecNumber evidence="1">3.2.1.106</ecNumber>
    </recommendedName>
</protein>
<name>A0ABR2M6L4_9ASPA</name>
<dbReference type="PANTHER" id="PTHR10412:SF20">
    <property type="entry name" value="MANNOSYL-OLIGOSACCHARIDE GLUCOSIDASE GCS1"/>
    <property type="match status" value="1"/>
</dbReference>
<proteinExistence type="inferred from homology"/>
<comment type="function">
    <text evidence="1">Cleaves the distal alpha 1,2-linked glucose residue from the Glc(3)Man(9)GlcNAc(2) oligosaccharide precursor.</text>
</comment>
<reference evidence="3 4" key="1">
    <citation type="journal article" date="2022" name="Nat. Plants">
        <title>Genomes of leafy and leafless Platanthera orchids illuminate the evolution of mycoheterotrophy.</title>
        <authorList>
            <person name="Li M.H."/>
            <person name="Liu K.W."/>
            <person name="Li Z."/>
            <person name="Lu H.C."/>
            <person name="Ye Q.L."/>
            <person name="Zhang D."/>
            <person name="Wang J.Y."/>
            <person name="Li Y.F."/>
            <person name="Zhong Z.M."/>
            <person name="Liu X."/>
            <person name="Yu X."/>
            <person name="Liu D.K."/>
            <person name="Tu X.D."/>
            <person name="Liu B."/>
            <person name="Hao Y."/>
            <person name="Liao X.Y."/>
            <person name="Jiang Y.T."/>
            <person name="Sun W.H."/>
            <person name="Chen J."/>
            <person name="Chen Y.Q."/>
            <person name="Ai Y."/>
            <person name="Zhai J.W."/>
            <person name="Wu S.S."/>
            <person name="Zhou Z."/>
            <person name="Hsiao Y.Y."/>
            <person name="Wu W.L."/>
            <person name="Chen Y.Y."/>
            <person name="Lin Y.F."/>
            <person name="Hsu J.L."/>
            <person name="Li C.Y."/>
            <person name="Wang Z.W."/>
            <person name="Zhao X."/>
            <person name="Zhong W.Y."/>
            <person name="Ma X.K."/>
            <person name="Ma L."/>
            <person name="Huang J."/>
            <person name="Chen G.Z."/>
            <person name="Huang M.Z."/>
            <person name="Huang L."/>
            <person name="Peng D.H."/>
            <person name="Luo Y.B."/>
            <person name="Zou S.Q."/>
            <person name="Chen S.P."/>
            <person name="Lan S."/>
            <person name="Tsai W.C."/>
            <person name="Van de Peer Y."/>
            <person name="Liu Z.J."/>
        </authorList>
    </citation>
    <scope>NUCLEOTIDE SEQUENCE [LARGE SCALE GENOMIC DNA]</scope>
    <source>
        <strain evidence="3">Lor288</strain>
    </source>
</reference>
<comment type="subcellular location">
    <subcellularLocation>
        <location evidence="1">Endoplasmic reticulum membrane</location>
        <topology evidence="1">Single-pass type II membrane protein</topology>
    </subcellularLocation>
</comment>
<dbReference type="Proteomes" id="UP001412067">
    <property type="component" value="Unassembled WGS sequence"/>
</dbReference>
<comment type="similarity">
    <text evidence="1">Belongs to the glycosyl hydrolase 63 family.</text>
</comment>
<dbReference type="Gene3D" id="2.70.98.110">
    <property type="entry name" value="Glycosyl hydrolase family 63, N-terminal domain"/>
    <property type="match status" value="1"/>
</dbReference>
<keyword evidence="4" id="KW-1185">Reference proteome</keyword>
<evidence type="ECO:0000313" key="3">
    <source>
        <dbReference type="EMBL" id="KAK8959673.1"/>
    </source>
</evidence>
<comment type="caution">
    <text evidence="3">The sequence shown here is derived from an EMBL/GenBank/DDBJ whole genome shotgun (WGS) entry which is preliminary data.</text>
</comment>
<keyword evidence="1" id="KW-0326">Glycosidase</keyword>
<organism evidence="3 4">
    <name type="scientific">Platanthera guangdongensis</name>
    <dbReference type="NCBI Taxonomy" id="2320717"/>
    <lineage>
        <taxon>Eukaryota</taxon>
        <taxon>Viridiplantae</taxon>
        <taxon>Streptophyta</taxon>
        <taxon>Embryophyta</taxon>
        <taxon>Tracheophyta</taxon>
        <taxon>Spermatophyta</taxon>
        <taxon>Magnoliopsida</taxon>
        <taxon>Liliopsida</taxon>
        <taxon>Asparagales</taxon>
        <taxon>Orchidaceae</taxon>
        <taxon>Orchidoideae</taxon>
        <taxon>Orchideae</taxon>
        <taxon>Orchidinae</taxon>
        <taxon>Platanthera</taxon>
    </lineage>
</organism>
<keyword evidence="1" id="KW-0256">Endoplasmic reticulum</keyword>
<dbReference type="Pfam" id="PF16923">
    <property type="entry name" value="Glyco_hydro_63N"/>
    <property type="match status" value="1"/>
</dbReference>
<dbReference type="EC" id="3.2.1.106" evidence="1"/>
<feature type="domain" description="Glycosyl hydrolase family 63 N-terminal" evidence="2">
    <location>
        <begin position="81"/>
        <end position="239"/>
    </location>
</feature>
<accession>A0ABR2M6L4</accession>
<gene>
    <name evidence="3" type="primary">GCS1</name>
    <name evidence="3" type="ORF">KSP40_PGU002692</name>
</gene>
<dbReference type="EMBL" id="JBBWWR010000011">
    <property type="protein sequence ID" value="KAK8959673.1"/>
    <property type="molecule type" value="Genomic_DNA"/>
</dbReference>
<evidence type="ECO:0000256" key="1">
    <source>
        <dbReference type="RuleBase" id="RU368089"/>
    </source>
</evidence>
<sequence>MTDGSRRISRIRAKLPAGGGDIDPLAGNQRATVPRRRGKSLDHGLLKLMNVRVRKLMRVVTPLPAPKMLDLPQFQGEHKESLYWGTYRPHVYFGIRARTPQSLIAGLMWIGIKNDQYFLRHVCQDSDGLSTYGWIEHNGRDYGHQLLVDQDLSLTTSFLKERVNGSGYGGDWAIRLEAQNVKSISQEAKWSTAHLFFYMADEAENSLAFGREDFAYHDGFLLASGSREDVGGWQVQLKSKFTVKLPSVLDLAFVSGANSLSSRSKERINVLTGTLPCGQES</sequence>
<dbReference type="PANTHER" id="PTHR10412">
    <property type="entry name" value="MANNOSYL-OLIGOSACCHARIDE GLUCOSIDASE"/>
    <property type="match status" value="1"/>
</dbReference>
<dbReference type="InterPro" id="IPR031631">
    <property type="entry name" value="Glyco_hydro_63N"/>
</dbReference>
<comment type="catalytic activity">
    <reaction evidence="1">
        <text>N(4)-(alpha-D-Glc-(1-&gt;2)-alpha-D-Glc-(1-&gt;3)-alpha-D-Glc-(1-&gt;3)-alpha-D-Man-(1-&gt;2)-alpha-D-Man-(1-&gt;2)-alpha-D-Man-(1-&gt;3)-[alpha-D-Man-(1-&gt;2)-alpha-D-Man-(1-&gt;3)-[alpha-D-Man-(1-&gt;2)-alpha-D-Man-(1-&gt;6)]-alpha-D-Man-(1-&gt;6)]-beta-D-Man-(1-&gt;4)-beta-D-GlcNAc-(1-&gt;4)-beta-D-GlcNAc)-L-asparaginyl-[protein] + H2O = N(4)-(alpha-D-Glc-(1-&gt;3)-alpha-D-Glc-(1-&gt;3)-alpha-D-Man-(1-&gt;2)-alpha-D-Man-(1-&gt;2)-alpha-D-Man-(1-&gt;3)-[alpha-D-Man-(1-&gt;2)-alpha-D-Man-(1-&gt;3)-[alpha-D-Man-(1-&gt;2)-alpha-D-Man-(1-&gt;6)]-alpha-D-Man-(1-&gt;6)]-beta-D-Man-(1-&gt;4)-beta-D-GlcNAc-(1-&gt;4)-beta-D-GlcNAc)-L-asparaginyl-[protein] + beta-D-glucose</text>
        <dbReference type="Rhea" id="RHEA:55988"/>
        <dbReference type="Rhea" id="RHEA-COMP:12806"/>
        <dbReference type="Rhea" id="RHEA-COMP:14355"/>
        <dbReference type="ChEBI" id="CHEBI:15377"/>
        <dbReference type="ChEBI" id="CHEBI:15903"/>
        <dbReference type="ChEBI" id="CHEBI:59082"/>
        <dbReference type="ChEBI" id="CHEBI:132537"/>
        <dbReference type="EC" id="3.2.1.106"/>
    </reaction>
</comment>
<evidence type="ECO:0000259" key="2">
    <source>
        <dbReference type="Pfam" id="PF16923"/>
    </source>
</evidence>
<dbReference type="InterPro" id="IPR038518">
    <property type="entry name" value="Glyco_hydro_63N_sf"/>
</dbReference>
<keyword evidence="1" id="KW-0378">Hydrolase</keyword>